<evidence type="ECO:0000256" key="3">
    <source>
        <dbReference type="ARBA" id="ARBA00022448"/>
    </source>
</evidence>
<feature type="domain" description="Major facilitator superfamily (MFS) profile" evidence="9">
    <location>
        <begin position="29"/>
        <end position="477"/>
    </location>
</feature>
<feature type="transmembrane region" description="Helical" evidence="8">
    <location>
        <begin position="326"/>
        <end position="345"/>
    </location>
</feature>
<dbReference type="InterPro" id="IPR003663">
    <property type="entry name" value="Sugar/inositol_transpt"/>
</dbReference>
<dbReference type="PROSITE" id="PS50850">
    <property type="entry name" value="MFS"/>
    <property type="match status" value="1"/>
</dbReference>
<protein>
    <recommendedName>
        <fullName evidence="9">Major facilitator superfamily (MFS) profile domain-containing protein</fullName>
    </recommendedName>
</protein>
<dbReference type="OMA" id="TWISETT"/>
<evidence type="ECO:0000256" key="1">
    <source>
        <dbReference type="ARBA" id="ARBA00004141"/>
    </source>
</evidence>
<dbReference type="GO" id="GO:0005351">
    <property type="term" value="F:carbohydrate:proton symporter activity"/>
    <property type="evidence" value="ECO:0007669"/>
    <property type="project" value="TreeGrafter"/>
</dbReference>
<feature type="transmembrane region" description="Helical" evidence="8">
    <location>
        <begin position="106"/>
        <end position="123"/>
    </location>
</feature>
<keyword evidence="6 8" id="KW-0472">Membrane</keyword>
<evidence type="ECO:0000256" key="5">
    <source>
        <dbReference type="ARBA" id="ARBA00022989"/>
    </source>
</evidence>
<feature type="transmembrane region" description="Helical" evidence="8">
    <location>
        <begin position="423"/>
        <end position="442"/>
    </location>
</feature>
<dbReference type="InterPro" id="IPR005829">
    <property type="entry name" value="Sugar_transporter_CS"/>
</dbReference>
<dbReference type="RefSeq" id="XP_007840218.1">
    <property type="nucleotide sequence ID" value="XM_007842027.1"/>
</dbReference>
<keyword evidence="11" id="KW-1185">Reference proteome</keyword>
<dbReference type="GO" id="GO:0016020">
    <property type="term" value="C:membrane"/>
    <property type="evidence" value="ECO:0007669"/>
    <property type="project" value="UniProtKB-SubCell"/>
</dbReference>
<feature type="transmembrane region" description="Helical" evidence="8">
    <location>
        <begin position="165"/>
        <end position="190"/>
    </location>
</feature>
<feature type="transmembrane region" description="Helical" evidence="8">
    <location>
        <begin position="357"/>
        <end position="381"/>
    </location>
</feature>
<feature type="transmembrane region" description="Helical" evidence="8">
    <location>
        <begin position="135"/>
        <end position="153"/>
    </location>
</feature>
<dbReference type="InterPro" id="IPR036259">
    <property type="entry name" value="MFS_trans_sf"/>
</dbReference>
<dbReference type="EMBL" id="KI912119">
    <property type="protein sequence ID" value="ETS74962.1"/>
    <property type="molecule type" value="Genomic_DNA"/>
</dbReference>
<gene>
    <name evidence="10" type="ORF">PFICI_13446</name>
</gene>
<keyword evidence="3 7" id="KW-0813">Transport</keyword>
<dbReference type="AlphaFoldDB" id="W3WP98"/>
<evidence type="ECO:0000259" key="9">
    <source>
        <dbReference type="PROSITE" id="PS50850"/>
    </source>
</evidence>
<dbReference type="InterPro" id="IPR020846">
    <property type="entry name" value="MFS_dom"/>
</dbReference>
<feature type="transmembrane region" description="Helical" evidence="8">
    <location>
        <begin position="292"/>
        <end position="314"/>
    </location>
</feature>
<dbReference type="eggNOG" id="KOG0254">
    <property type="taxonomic scope" value="Eukaryota"/>
</dbReference>
<reference evidence="11" key="1">
    <citation type="journal article" date="2015" name="BMC Genomics">
        <title>Genomic and transcriptomic analysis of the endophytic fungus Pestalotiopsis fici reveals its lifestyle and high potential for synthesis of natural products.</title>
        <authorList>
            <person name="Wang X."/>
            <person name="Zhang X."/>
            <person name="Liu L."/>
            <person name="Xiang M."/>
            <person name="Wang W."/>
            <person name="Sun X."/>
            <person name="Che Y."/>
            <person name="Guo L."/>
            <person name="Liu G."/>
            <person name="Guo L."/>
            <person name="Wang C."/>
            <person name="Yin W.B."/>
            <person name="Stadler M."/>
            <person name="Zhang X."/>
            <person name="Liu X."/>
        </authorList>
    </citation>
    <scope>NUCLEOTIDE SEQUENCE [LARGE SCALE GENOMIC DNA]</scope>
    <source>
        <strain evidence="11">W106-1 / CGMCC3.15140</strain>
    </source>
</reference>
<keyword evidence="4 8" id="KW-0812">Transmembrane</keyword>
<comment type="similarity">
    <text evidence="2 7">Belongs to the major facilitator superfamily. Sugar transporter (TC 2.A.1.1) family.</text>
</comment>
<evidence type="ECO:0000313" key="11">
    <source>
        <dbReference type="Proteomes" id="UP000030651"/>
    </source>
</evidence>
<evidence type="ECO:0000256" key="4">
    <source>
        <dbReference type="ARBA" id="ARBA00022692"/>
    </source>
</evidence>
<organism evidence="10 11">
    <name type="scientific">Pestalotiopsis fici (strain W106-1 / CGMCC3.15140)</name>
    <dbReference type="NCBI Taxonomy" id="1229662"/>
    <lineage>
        <taxon>Eukaryota</taxon>
        <taxon>Fungi</taxon>
        <taxon>Dikarya</taxon>
        <taxon>Ascomycota</taxon>
        <taxon>Pezizomycotina</taxon>
        <taxon>Sordariomycetes</taxon>
        <taxon>Xylariomycetidae</taxon>
        <taxon>Amphisphaeriales</taxon>
        <taxon>Sporocadaceae</taxon>
        <taxon>Pestalotiopsis</taxon>
    </lineage>
</organism>
<accession>W3WP98</accession>
<name>W3WP98_PESFW</name>
<dbReference type="KEGG" id="pfy:PFICI_13446"/>
<dbReference type="Pfam" id="PF00083">
    <property type="entry name" value="Sugar_tr"/>
    <property type="match status" value="1"/>
</dbReference>
<feature type="transmembrane region" description="Helical" evidence="8">
    <location>
        <begin position="210"/>
        <end position="232"/>
    </location>
</feature>
<evidence type="ECO:0000256" key="8">
    <source>
        <dbReference type="SAM" id="Phobius"/>
    </source>
</evidence>
<comment type="subcellular location">
    <subcellularLocation>
        <location evidence="1">Membrane</location>
        <topology evidence="1">Multi-pass membrane protein</topology>
    </subcellularLocation>
</comment>
<dbReference type="FunFam" id="1.20.1250.20:FF:000078">
    <property type="entry name" value="MFS maltose transporter, putative"/>
    <property type="match status" value="1"/>
</dbReference>
<evidence type="ECO:0000313" key="10">
    <source>
        <dbReference type="EMBL" id="ETS74962.1"/>
    </source>
</evidence>
<dbReference type="InterPro" id="IPR005828">
    <property type="entry name" value="MFS_sugar_transport-like"/>
</dbReference>
<dbReference type="OrthoDB" id="6612291at2759"/>
<feature type="transmembrane region" description="Helical" evidence="8">
    <location>
        <begin position="454"/>
        <end position="473"/>
    </location>
</feature>
<dbReference type="HOGENOM" id="CLU_001265_11_0_1"/>
<sequence>MDTKSDSQHVETMQPAVAKRRCTWQVILFSMLANIGPLMFGYNLVIIGAVTALPTFQHDYGQPNAAGKYTLPALWVGLWAGLVQLGVSGGSVIAGWFQDRFGRRPSFLLGGLLGAAGTAISYSSAFPSDTDHRRIMFLLAKIIIGIACGILLSTCQTYISEIAPIGVRAIVLGFYAFNISVGHLFATVAVFTQTQNQTSSAYQVPFATQWAFAAFAVILVFILPESPVWLLLQERYDEAHQVIKRLGEKNSEQVLQGMQATLINERATEAHGSENPTYKECFQGTNLRRTRIIIILNLIQQFVGIAIVTNGAYFLTVAGMSSTNALMVNLIGIASSIVANMASWWTVSKFGRRTMTLISIGLDFLAWVSMGIAGCFSSSAAKWYVGVALLLFGFFNSLGVASAIPVISAEISTVRLRSKSQGIGLTAQCIGAWAFNFFAPYLYNSDQANWGGKIGFFFAGLSTIAFAVTWWDVPETLGRSFAQLDELFGENIPARKFKKTQLSVEPSQDTKLGAEMF</sequence>
<dbReference type="PANTHER" id="PTHR48022">
    <property type="entry name" value="PLASTIDIC GLUCOSE TRANSPORTER 4"/>
    <property type="match status" value="1"/>
</dbReference>
<evidence type="ECO:0000256" key="2">
    <source>
        <dbReference type="ARBA" id="ARBA00010992"/>
    </source>
</evidence>
<dbReference type="InParanoid" id="W3WP98"/>
<feature type="transmembrane region" description="Helical" evidence="8">
    <location>
        <begin position="73"/>
        <end position="94"/>
    </location>
</feature>
<dbReference type="Gene3D" id="1.20.1250.20">
    <property type="entry name" value="MFS general substrate transporter like domains"/>
    <property type="match status" value="1"/>
</dbReference>
<dbReference type="PROSITE" id="PS00217">
    <property type="entry name" value="SUGAR_TRANSPORT_2"/>
    <property type="match status" value="1"/>
</dbReference>
<dbReference type="PANTHER" id="PTHR48022:SF41">
    <property type="entry name" value="MAJOR FACILITATOR SUPERFAMILY (MFS) PROFILE DOMAIN-CONTAINING PROTEIN"/>
    <property type="match status" value="1"/>
</dbReference>
<dbReference type="InterPro" id="IPR050360">
    <property type="entry name" value="MFS_Sugar_Transporters"/>
</dbReference>
<evidence type="ECO:0000256" key="6">
    <source>
        <dbReference type="ARBA" id="ARBA00023136"/>
    </source>
</evidence>
<proteinExistence type="inferred from homology"/>
<dbReference type="NCBIfam" id="TIGR00879">
    <property type="entry name" value="SP"/>
    <property type="match status" value="1"/>
</dbReference>
<keyword evidence="5 8" id="KW-1133">Transmembrane helix</keyword>
<dbReference type="SUPFAM" id="SSF103473">
    <property type="entry name" value="MFS general substrate transporter"/>
    <property type="match status" value="1"/>
</dbReference>
<feature type="transmembrane region" description="Helical" evidence="8">
    <location>
        <begin position="387"/>
        <end position="411"/>
    </location>
</feature>
<dbReference type="GeneID" id="19278459"/>
<evidence type="ECO:0000256" key="7">
    <source>
        <dbReference type="RuleBase" id="RU003346"/>
    </source>
</evidence>
<feature type="transmembrane region" description="Helical" evidence="8">
    <location>
        <begin position="26"/>
        <end position="53"/>
    </location>
</feature>
<dbReference type="Proteomes" id="UP000030651">
    <property type="component" value="Unassembled WGS sequence"/>
</dbReference>